<dbReference type="EMBL" id="ANLA01000019">
    <property type="protein sequence ID" value="EMQ94283.1"/>
    <property type="molecule type" value="Genomic_DNA"/>
</dbReference>
<dbReference type="Proteomes" id="UP000012024">
    <property type="component" value="Unassembled WGS sequence"/>
</dbReference>
<name>M7N799_9FLAO</name>
<sequence>MALIVNKDHKKPKNIPITWFYNYLAYLVKRCVEKTEVCLKQKITRKQ</sequence>
<protein>
    <submittedName>
        <fullName evidence="1">Uncharacterized protein</fullName>
    </submittedName>
</protein>
<keyword evidence="2" id="KW-1185">Reference proteome</keyword>
<evidence type="ECO:0000313" key="1">
    <source>
        <dbReference type="EMBL" id="EMQ94283.1"/>
    </source>
</evidence>
<proteinExistence type="predicted"/>
<reference evidence="1 2" key="1">
    <citation type="submission" date="2012-12" db="EMBL/GenBank/DDBJ databases">
        <title>Genome assembly of Formosa sp. AK20.</title>
        <authorList>
            <person name="Kumar R."/>
            <person name="Khatri I."/>
            <person name="Vaidya B."/>
            <person name="Subramanian S."/>
            <person name="Pinnaka A."/>
        </authorList>
    </citation>
    <scope>NUCLEOTIDE SEQUENCE [LARGE SCALE GENOMIC DNA]</scope>
    <source>
        <strain evidence="1 2">AK20</strain>
    </source>
</reference>
<organism evidence="1 2">
    <name type="scientific">Xanthomarina gelatinilytica</name>
    <dbReference type="NCBI Taxonomy" id="1137281"/>
    <lineage>
        <taxon>Bacteria</taxon>
        <taxon>Pseudomonadati</taxon>
        <taxon>Bacteroidota</taxon>
        <taxon>Flavobacteriia</taxon>
        <taxon>Flavobacteriales</taxon>
        <taxon>Flavobacteriaceae</taxon>
        <taxon>Xanthomarina</taxon>
    </lineage>
</organism>
<comment type="caution">
    <text evidence="1">The sequence shown here is derived from an EMBL/GenBank/DDBJ whole genome shotgun (WGS) entry which is preliminary data.</text>
</comment>
<gene>
    <name evidence="1" type="ORF">D778_00998</name>
</gene>
<accession>M7N799</accession>
<dbReference type="AlphaFoldDB" id="M7N799"/>
<evidence type="ECO:0000313" key="2">
    <source>
        <dbReference type="Proteomes" id="UP000012024"/>
    </source>
</evidence>